<gene>
    <name evidence="2" type="ORF">EKO04_006091</name>
</gene>
<evidence type="ECO:0000259" key="1">
    <source>
        <dbReference type="Pfam" id="PF25482"/>
    </source>
</evidence>
<dbReference type="InterPro" id="IPR057227">
    <property type="entry name" value="DUF7905"/>
</dbReference>
<dbReference type="AlphaFoldDB" id="A0A8H7J1B3"/>
<evidence type="ECO:0000313" key="3">
    <source>
        <dbReference type="Proteomes" id="UP000651452"/>
    </source>
</evidence>
<organism evidence="2 3">
    <name type="scientific">Ascochyta lentis</name>
    <dbReference type="NCBI Taxonomy" id="205686"/>
    <lineage>
        <taxon>Eukaryota</taxon>
        <taxon>Fungi</taxon>
        <taxon>Dikarya</taxon>
        <taxon>Ascomycota</taxon>
        <taxon>Pezizomycotina</taxon>
        <taxon>Dothideomycetes</taxon>
        <taxon>Pleosporomycetidae</taxon>
        <taxon>Pleosporales</taxon>
        <taxon>Pleosporineae</taxon>
        <taxon>Didymellaceae</taxon>
        <taxon>Ascochyta</taxon>
    </lineage>
</organism>
<dbReference type="EMBL" id="RZGK01000010">
    <property type="protein sequence ID" value="KAF9696079.1"/>
    <property type="molecule type" value="Genomic_DNA"/>
</dbReference>
<evidence type="ECO:0000313" key="2">
    <source>
        <dbReference type="EMBL" id="KAF9696079.1"/>
    </source>
</evidence>
<keyword evidence="3" id="KW-1185">Reference proteome</keyword>
<name>A0A8H7J1B3_9PLEO</name>
<dbReference type="Pfam" id="PF25482">
    <property type="entry name" value="DUF7905"/>
    <property type="match status" value="1"/>
</dbReference>
<accession>A0A8H7J1B3</accession>
<dbReference type="Proteomes" id="UP000651452">
    <property type="component" value="Unassembled WGS sequence"/>
</dbReference>
<feature type="domain" description="DUF7905" evidence="1">
    <location>
        <begin position="279"/>
        <end position="607"/>
    </location>
</feature>
<reference evidence="2" key="2">
    <citation type="submission" date="2020-09" db="EMBL/GenBank/DDBJ databases">
        <title>Reference genome assembly for Australian Ascochyta lentis isolate Al4.</title>
        <authorList>
            <person name="Lee R.C."/>
            <person name="Farfan-Caceres L.M."/>
            <person name="Debler J.W."/>
            <person name="Williams A.H."/>
            <person name="Henares B.M."/>
        </authorList>
    </citation>
    <scope>NUCLEOTIDE SEQUENCE</scope>
    <source>
        <strain evidence="2">Al4</strain>
    </source>
</reference>
<comment type="caution">
    <text evidence="2">The sequence shown here is derived from an EMBL/GenBank/DDBJ whole genome shotgun (WGS) entry which is preliminary data.</text>
</comment>
<reference evidence="2" key="1">
    <citation type="submission" date="2018-12" db="EMBL/GenBank/DDBJ databases">
        <authorList>
            <person name="Syme R.A."/>
            <person name="Farfan-Caceres L."/>
            <person name="Lichtenzveig J."/>
        </authorList>
    </citation>
    <scope>NUCLEOTIDE SEQUENCE</scope>
    <source>
        <strain evidence="2">Al4</strain>
    </source>
</reference>
<proteinExistence type="predicted"/>
<dbReference type="OrthoDB" id="4739136at2759"/>
<protein>
    <recommendedName>
        <fullName evidence="1">DUF7905 domain-containing protein</fullName>
    </recommendedName>
</protein>
<sequence>MERVRTISWPTGVEESILRQKQVSNTIPVHAEYRRATHRREGATLIDSIHKETGCIVVAHWDHSTIKRFDVYAGTGLKSAVAAINKWITRGDQKSKESSAWAKVPAFNQAQWCQDQFELEQEEKMGLFLGPVPDMQEGEAMRPKITLDWPKDLLSIEVTPPTVFGNTLQALDDIRKRDGVFITLLPNNKVEILGFDINNVEAAEFHYKTLIERIRAEKCSLQQVTIMVLDEREGIDVVLLPAENWWPNHADRVVPRLLPSAIMDQPGSFREDGLHDTQLATIQTSVKRALEAVSYKKGSYEFLVRLGCIALDSKKMREDQIGQIHGKEKLIKSINGTIDLVPKKWLLDNVLGTKLYHRLIAADEFLQPVKSAGYWGTMSTSLSKTYPLLRGTWIFHDPSSSQRQPQPLARNVGRPTPMLHTLPTTAISTMDSLIIVQVDWTDDGEGSYDKTETRFYRLEAGKGGAKVNMDINLLELGQSRAWSFALESMMRILRSTVPPVLTGFAQGVVLRPGYDMTSNQSFAKWDKSPSVDALLQHWRLDKVYSFGIQDTCYKAELTAMWYPKQSLPCWGLAVRHTEWATHLAELEGLQTGHRASWGDTIATFLPDDGGSSTVLDEDGDFGVGKLKLDGKGEELQRGPSWEGVRVLTNILLRLSEVVSSVTVGEGDI</sequence>